<dbReference type="EMBL" id="AP021889">
    <property type="protein sequence ID" value="BBP45471.1"/>
    <property type="molecule type" value="Genomic_DNA"/>
</dbReference>
<evidence type="ECO:0000256" key="1">
    <source>
        <dbReference type="SAM" id="SignalP"/>
    </source>
</evidence>
<dbReference type="Proteomes" id="UP000501726">
    <property type="component" value="Chromosome"/>
</dbReference>
<sequence>MKKSVLLSASLLTTGILFIPVTHADSVPSTKQISCQLMKIIAQDVITSRQEGQVMTAVANRILEDGWEYRQANSIAYDYIQKAYQVPVQLDSQTKQQTIQSFSAKAYNDCVCNWNAKPKDGI</sequence>
<feature type="chain" id="PRO_5026303535" description="Lipoprotein" evidence="1">
    <location>
        <begin position="25"/>
        <end position="122"/>
    </location>
</feature>
<evidence type="ECO:0000313" key="2">
    <source>
        <dbReference type="EMBL" id="BBP45471.1"/>
    </source>
</evidence>
<proteinExistence type="predicted"/>
<protein>
    <recommendedName>
        <fullName evidence="4">Lipoprotein</fullName>
    </recommendedName>
</protein>
<feature type="signal peptide" evidence="1">
    <location>
        <begin position="1"/>
        <end position="24"/>
    </location>
</feature>
<reference evidence="3" key="1">
    <citation type="submission" date="2019-11" db="EMBL/GenBank/DDBJ databases">
        <title>Isolation and characterization of two novel species in the genus Thiomicrorhabdus.</title>
        <authorList>
            <person name="Mochizuki J."/>
            <person name="Kojima H."/>
            <person name="Fukui M."/>
        </authorList>
    </citation>
    <scope>NUCLEOTIDE SEQUENCE [LARGE SCALE GENOMIC DNA]</scope>
    <source>
        <strain evidence="3">aks77</strain>
    </source>
</reference>
<organism evidence="2 3">
    <name type="scientific">Thiosulfatimonas sediminis</name>
    <dbReference type="NCBI Taxonomy" id="2675054"/>
    <lineage>
        <taxon>Bacteria</taxon>
        <taxon>Pseudomonadati</taxon>
        <taxon>Pseudomonadota</taxon>
        <taxon>Gammaproteobacteria</taxon>
        <taxon>Thiotrichales</taxon>
        <taxon>Piscirickettsiaceae</taxon>
        <taxon>Thiosulfatimonas</taxon>
    </lineage>
</organism>
<keyword evidence="1" id="KW-0732">Signal</keyword>
<keyword evidence="3" id="KW-1185">Reference proteome</keyword>
<dbReference type="RefSeq" id="WP_173271216.1">
    <property type="nucleotide sequence ID" value="NZ_AP021889.1"/>
</dbReference>
<evidence type="ECO:0008006" key="4">
    <source>
        <dbReference type="Google" id="ProtNLM"/>
    </source>
</evidence>
<gene>
    <name evidence="2" type="ORF">THMIRHAS_08440</name>
</gene>
<accession>A0A6F8PTL7</accession>
<dbReference type="AlphaFoldDB" id="A0A6F8PTL7"/>
<evidence type="ECO:0000313" key="3">
    <source>
        <dbReference type="Proteomes" id="UP000501726"/>
    </source>
</evidence>
<dbReference type="KEGG" id="tse:THMIRHAS_08440"/>
<name>A0A6F8PTL7_9GAMM</name>